<evidence type="ECO:0000313" key="1">
    <source>
        <dbReference type="EMBL" id="KAJ8025289.1"/>
    </source>
</evidence>
<comment type="caution">
    <text evidence="1">The sequence shown here is derived from an EMBL/GenBank/DDBJ whole genome shotgun (WGS) entry which is preliminary data.</text>
</comment>
<organism evidence="1 2">
    <name type="scientific">Holothuria leucospilota</name>
    <name type="common">Black long sea cucumber</name>
    <name type="synonym">Mertensiothuria leucospilota</name>
    <dbReference type="NCBI Taxonomy" id="206669"/>
    <lineage>
        <taxon>Eukaryota</taxon>
        <taxon>Metazoa</taxon>
        <taxon>Echinodermata</taxon>
        <taxon>Eleutherozoa</taxon>
        <taxon>Echinozoa</taxon>
        <taxon>Holothuroidea</taxon>
        <taxon>Aspidochirotacea</taxon>
        <taxon>Aspidochirotida</taxon>
        <taxon>Holothuriidae</taxon>
        <taxon>Holothuria</taxon>
    </lineage>
</organism>
<protein>
    <submittedName>
        <fullName evidence="1">Uncharacterized protein</fullName>
    </submittedName>
</protein>
<name>A0A9Q0YRD7_HOLLE</name>
<dbReference type="EMBL" id="JAIZAY010000018">
    <property type="protein sequence ID" value="KAJ8025289.1"/>
    <property type="molecule type" value="Genomic_DNA"/>
</dbReference>
<accession>A0A9Q0YRD7</accession>
<proteinExistence type="predicted"/>
<sequence>MLGFYSRILQNLTETSRAHSRAITRTFLVCTVVVNNCSFLEVLPGRCYNWDIM</sequence>
<reference evidence="1" key="1">
    <citation type="submission" date="2021-10" db="EMBL/GenBank/DDBJ databases">
        <title>Tropical sea cucumber genome reveals ecological adaptation and Cuvierian tubules defense mechanism.</title>
        <authorList>
            <person name="Chen T."/>
        </authorList>
    </citation>
    <scope>NUCLEOTIDE SEQUENCE</scope>
    <source>
        <strain evidence="1">Nanhai2018</strain>
        <tissue evidence="1">Muscle</tissue>
    </source>
</reference>
<dbReference type="AlphaFoldDB" id="A0A9Q0YRD7"/>
<gene>
    <name evidence="1" type="ORF">HOLleu_35460</name>
</gene>
<keyword evidence="2" id="KW-1185">Reference proteome</keyword>
<evidence type="ECO:0000313" key="2">
    <source>
        <dbReference type="Proteomes" id="UP001152320"/>
    </source>
</evidence>
<dbReference type="Proteomes" id="UP001152320">
    <property type="component" value="Chromosome 18"/>
</dbReference>